<protein>
    <recommendedName>
        <fullName evidence="3">Phage protein</fullName>
    </recommendedName>
</protein>
<evidence type="ECO:0000313" key="2">
    <source>
        <dbReference type="Proteomes" id="UP001330749"/>
    </source>
</evidence>
<accession>A0ABU6N867</accession>
<gene>
    <name evidence="1" type="ORF">P4447_07515</name>
</gene>
<proteinExistence type="predicted"/>
<sequence>MLKIEIAKSTACLMLKDEKDNLLDYHFINKYYFENVMTPEELEDFIEDFAAKNELTDYILGEL</sequence>
<organism evidence="1 2">
    <name type="scientific">Bacillus xiapuensis</name>
    <dbReference type="NCBI Taxonomy" id="2014075"/>
    <lineage>
        <taxon>Bacteria</taxon>
        <taxon>Bacillati</taxon>
        <taxon>Bacillota</taxon>
        <taxon>Bacilli</taxon>
        <taxon>Bacillales</taxon>
        <taxon>Bacillaceae</taxon>
        <taxon>Bacillus</taxon>
    </lineage>
</organism>
<name>A0ABU6N867_9BACI</name>
<dbReference type="RefSeq" id="WP_327967204.1">
    <property type="nucleotide sequence ID" value="NZ_JARMQG010000084.1"/>
</dbReference>
<reference evidence="1 2" key="1">
    <citation type="submission" date="2023-03" db="EMBL/GenBank/DDBJ databases">
        <title>Bacillus Genome Sequencing.</title>
        <authorList>
            <person name="Dunlap C."/>
        </authorList>
    </citation>
    <scope>NUCLEOTIDE SEQUENCE [LARGE SCALE GENOMIC DNA]</scope>
    <source>
        <strain evidence="1 2">B-14544</strain>
    </source>
</reference>
<dbReference type="EMBL" id="JARMQG010000084">
    <property type="protein sequence ID" value="MED3562300.1"/>
    <property type="molecule type" value="Genomic_DNA"/>
</dbReference>
<evidence type="ECO:0000313" key="1">
    <source>
        <dbReference type="EMBL" id="MED3562300.1"/>
    </source>
</evidence>
<dbReference type="Proteomes" id="UP001330749">
    <property type="component" value="Unassembled WGS sequence"/>
</dbReference>
<evidence type="ECO:0008006" key="3">
    <source>
        <dbReference type="Google" id="ProtNLM"/>
    </source>
</evidence>
<comment type="caution">
    <text evidence="1">The sequence shown here is derived from an EMBL/GenBank/DDBJ whole genome shotgun (WGS) entry which is preliminary data.</text>
</comment>
<keyword evidence="2" id="KW-1185">Reference proteome</keyword>